<proteinExistence type="predicted"/>
<comment type="caution">
    <text evidence="1">The sequence shown here is derived from an EMBL/GenBank/DDBJ whole genome shotgun (WGS) entry which is preliminary data.</text>
</comment>
<gene>
    <name evidence="1" type="ORF">B0J11DRAFT_527536</name>
</gene>
<evidence type="ECO:0000313" key="1">
    <source>
        <dbReference type="EMBL" id="KAH7127243.1"/>
    </source>
</evidence>
<evidence type="ECO:0000313" key="2">
    <source>
        <dbReference type="Proteomes" id="UP000700596"/>
    </source>
</evidence>
<dbReference type="Proteomes" id="UP000700596">
    <property type="component" value="Unassembled WGS sequence"/>
</dbReference>
<sequence>MHRQRLLLVTQISSSTRPYQSNSMKGDPEFIILKQSTWLNADEFESQILGGIIRYPLRPTDDYVSGLEYNQNPLISGFRKEFVLNSTSSASSNTSATLDSISSFNWKGSTSDSVHLTGKLLNYKRLQQHSAFWEKIKKDQNVANTVPGWISIFNSWQPCLVVGIMIAEDVELDFSGSKGRERDGNLQVPITTIATAAAGAPVPVGNVQVQAGTAQNVAGVFRAKSEKREIFALELRVVTSRWFKKELSLGAAGPRADAGRLAGEVEESAAAELKGVHIDDLILDNFTEEDYQDMQSSC</sequence>
<protein>
    <submittedName>
        <fullName evidence="1">Uncharacterized protein</fullName>
    </submittedName>
</protein>
<dbReference type="EMBL" id="JAGMWT010000006">
    <property type="protein sequence ID" value="KAH7127243.1"/>
    <property type="molecule type" value="Genomic_DNA"/>
</dbReference>
<accession>A0A9P9DXL0</accession>
<dbReference type="AlphaFoldDB" id="A0A9P9DXL0"/>
<reference evidence="1" key="1">
    <citation type="journal article" date="2021" name="Nat. Commun.">
        <title>Genetic determinants of endophytism in the Arabidopsis root mycobiome.</title>
        <authorList>
            <person name="Mesny F."/>
            <person name="Miyauchi S."/>
            <person name="Thiergart T."/>
            <person name="Pickel B."/>
            <person name="Atanasova L."/>
            <person name="Karlsson M."/>
            <person name="Huettel B."/>
            <person name="Barry K.W."/>
            <person name="Haridas S."/>
            <person name="Chen C."/>
            <person name="Bauer D."/>
            <person name="Andreopoulos W."/>
            <person name="Pangilinan J."/>
            <person name="LaButti K."/>
            <person name="Riley R."/>
            <person name="Lipzen A."/>
            <person name="Clum A."/>
            <person name="Drula E."/>
            <person name="Henrissat B."/>
            <person name="Kohler A."/>
            <person name="Grigoriev I.V."/>
            <person name="Martin F.M."/>
            <person name="Hacquard S."/>
        </authorList>
    </citation>
    <scope>NUCLEOTIDE SEQUENCE</scope>
    <source>
        <strain evidence="1">MPI-CAGE-CH-0243</strain>
    </source>
</reference>
<dbReference type="OrthoDB" id="5429909at2759"/>
<name>A0A9P9DXL0_9PLEO</name>
<organism evidence="1 2">
    <name type="scientific">Dendryphion nanum</name>
    <dbReference type="NCBI Taxonomy" id="256645"/>
    <lineage>
        <taxon>Eukaryota</taxon>
        <taxon>Fungi</taxon>
        <taxon>Dikarya</taxon>
        <taxon>Ascomycota</taxon>
        <taxon>Pezizomycotina</taxon>
        <taxon>Dothideomycetes</taxon>
        <taxon>Pleosporomycetidae</taxon>
        <taxon>Pleosporales</taxon>
        <taxon>Torulaceae</taxon>
        <taxon>Dendryphion</taxon>
    </lineage>
</organism>
<keyword evidence="2" id="KW-1185">Reference proteome</keyword>